<protein>
    <submittedName>
        <fullName evidence="2">Uncharacterized protein</fullName>
    </submittedName>
</protein>
<evidence type="ECO:0000256" key="1">
    <source>
        <dbReference type="SAM" id="Phobius"/>
    </source>
</evidence>
<organism evidence="2 3">
    <name type="scientific">Aurantimicrobium photophilum</name>
    <dbReference type="NCBI Taxonomy" id="1987356"/>
    <lineage>
        <taxon>Bacteria</taxon>
        <taxon>Bacillati</taxon>
        <taxon>Actinomycetota</taxon>
        <taxon>Actinomycetes</taxon>
        <taxon>Micrococcales</taxon>
        <taxon>Microbacteriaceae</taxon>
        <taxon>Aurantimicrobium</taxon>
    </lineage>
</organism>
<gene>
    <name evidence="2" type="ORF">AURMO_01450</name>
</gene>
<evidence type="ECO:0000313" key="2">
    <source>
        <dbReference type="EMBL" id="AWR22038.1"/>
    </source>
</evidence>
<keyword evidence="3" id="KW-1185">Reference proteome</keyword>
<reference evidence="2 3" key="1">
    <citation type="submission" date="2017-10" db="EMBL/GenBank/DDBJ databases">
        <title>Genome of an Actinobacterium that displays light-enhanced growth.</title>
        <authorList>
            <person name="Maresca J.A."/>
            <person name="Hempel P."/>
            <person name="Shevchenko O."/>
            <person name="Miller K.J."/>
            <person name="Hahn M.W."/>
        </authorList>
    </citation>
    <scope>NUCLEOTIDE SEQUENCE [LARGE SCALE GENOMIC DNA]</scope>
    <source>
        <strain evidence="2 3">MWH-Mo1</strain>
    </source>
</reference>
<feature type="transmembrane region" description="Helical" evidence="1">
    <location>
        <begin position="338"/>
        <end position="359"/>
    </location>
</feature>
<evidence type="ECO:0000313" key="3">
    <source>
        <dbReference type="Proteomes" id="UP000246894"/>
    </source>
</evidence>
<dbReference type="Proteomes" id="UP000246894">
    <property type="component" value="Chromosome"/>
</dbReference>
<name>A0A2Z3S5I5_9MICO</name>
<accession>A0A2Z3S5I5</accession>
<keyword evidence="1" id="KW-1133">Transmembrane helix</keyword>
<keyword evidence="1" id="KW-0812">Transmembrane</keyword>
<proteinExistence type="predicted"/>
<dbReference type="KEGG" id="aum:AURMO_01450"/>
<dbReference type="EMBL" id="CP023994">
    <property type="protein sequence ID" value="AWR22038.1"/>
    <property type="molecule type" value="Genomic_DNA"/>
</dbReference>
<sequence length="383" mass="41047">MPTVSAQATPLSWPTGGIFIVGDAKWQFDQYGLQYAWDVNDNWNSDGYLSYPNEFSFSHDPSTGSGGDYFLCSDPSTLATDVEITQLSSGAIDILCPELAVPGYPNLKAQLQFTLFPGTASGYLLRQAIAITNSSNNYEVIPDLELHNFPNLHTDYWQGQYLGHEEAEWFVDSINSPFVGWLWEDATYFSQGMGDGRAVAVTNAWARTGQAQAEHYFTDNTNNQGNPYAGSGAKLRTKAPNYFAPDSTTHLLTYTNMVLPSAVSSAAGAAAKATVISQNADYANFSGRLIEGLPDCTTYAGWGTTPGQCSLAGSSGGGSSSGNSSPQPCIAALAETGFNLFIFLIGGLSAAAVGTWLAIQSRKTPRVKNGRIRRLIFPEGQGN</sequence>
<keyword evidence="1" id="KW-0472">Membrane</keyword>
<dbReference type="AlphaFoldDB" id="A0A2Z3S5I5"/>